<gene>
    <name evidence="2" type="ORF">AWI28_20775</name>
</gene>
<keyword evidence="3" id="KW-1185">Reference proteome</keyword>
<keyword evidence="1" id="KW-0472">Membrane</keyword>
<accession>A0A0X4EJM0</accession>
<feature type="transmembrane region" description="Helical" evidence="1">
    <location>
        <begin position="22"/>
        <end position="43"/>
    </location>
</feature>
<dbReference type="AlphaFoldDB" id="A0A0X4EJM0"/>
<dbReference type="RefSeq" id="WP_059312040.1">
    <property type="nucleotide sequence ID" value="NZ_LRCR01000031.1"/>
</dbReference>
<comment type="caution">
    <text evidence="2">The sequence shown here is derived from an EMBL/GenBank/DDBJ whole genome shotgun (WGS) entry which is preliminary data.</text>
</comment>
<dbReference type="OrthoDB" id="6631348at2"/>
<name>A0A0X4EJM0_9ENTR</name>
<keyword evidence="1" id="KW-0812">Transmembrane</keyword>
<evidence type="ECO:0000313" key="3">
    <source>
        <dbReference type="Proteomes" id="UP000064715"/>
    </source>
</evidence>
<evidence type="ECO:0000256" key="1">
    <source>
        <dbReference type="SAM" id="Phobius"/>
    </source>
</evidence>
<dbReference type="Proteomes" id="UP000064715">
    <property type="component" value="Unassembled WGS sequence"/>
</dbReference>
<organism evidence="2 3">
    <name type="scientific">Enterobacter genomosp. O</name>
    <dbReference type="NCBI Taxonomy" id="2364150"/>
    <lineage>
        <taxon>Bacteria</taxon>
        <taxon>Pseudomonadati</taxon>
        <taxon>Pseudomonadota</taxon>
        <taxon>Gammaproteobacteria</taxon>
        <taxon>Enterobacterales</taxon>
        <taxon>Enterobacteriaceae</taxon>
        <taxon>Enterobacter</taxon>
        <taxon>Enterobacter cloacae complex</taxon>
        <taxon>Enterobacter cloacae complex clade O</taxon>
    </lineage>
</organism>
<proteinExistence type="predicted"/>
<protein>
    <submittedName>
        <fullName evidence="2">Uncharacterized protein</fullName>
    </submittedName>
</protein>
<evidence type="ECO:0000313" key="2">
    <source>
        <dbReference type="EMBL" id="KUQ81892.1"/>
    </source>
</evidence>
<feature type="transmembrane region" description="Helical" evidence="1">
    <location>
        <begin position="50"/>
        <end position="72"/>
    </location>
</feature>
<sequence>MNWPVQIIPPADKVPGIKWSKWFFSFVTILLVVVISWVGAKIISPTEESVLLKLLTLLFFLVPLAFSLIISFRSYYYGLCLSAFEAAEREAALVKKTWTEWASQKFYVSAYKLFLPSVISQTDIAMSNAVEIYNNQQLKLRGHNDDLYTEEQLVYELLASVRARLLRLRESCVFDVIFTYDSSYITFSTFKECWAAIGFDVSCLGNYYCWGKTLEQEFDTLSNISSNRVAIIISANNECFEKYPPNSTEFASILLVNHQEQLPEKDNNGVALRAMACDKNLTKQEVIHMMTYQPDVLKTTKVLFSNMSIEDVSVVSEILRLSSLSMNVEWEYEIKHLNLILGNLDEAHFWLVFALALFISEKNNEPVLMVASVGDEYVFNVIKPFDNSKER</sequence>
<dbReference type="EMBL" id="LRCR01000031">
    <property type="protein sequence ID" value="KUQ81892.1"/>
    <property type="molecule type" value="Genomic_DNA"/>
</dbReference>
<keyword evidence="1" id="KW-1133">Transmembrane helix</keyword>
<reference evidence="3" key="1">
    <citation type="submission" date="2016-01" db="EMBL/GenBank/DDBJ databases">
        <title>WGS of SAMN04407783.</title>
        <authorList>
            <person name="Adams M."/>
            <person name="Sutton G."/>
            <person name="Nelson K."/>
            <person name="Thaden J."/>
            <person name="Fowler V."/>
            <person name="Mccorrison J."/>
            <person name="Sanka R."/>
            <person name="Brinkac L."/>
            <person name="Nierman W."/>
        </authorList>
    </citation>
    <scope>NUCLEOTIDE SEQUENCE [LARGE SCALE GENOMIC DNA]</scope>
    <source>
        <strain evidence="3">GN04363</strain>
    </source>
</reference>